<feature type="transmembrane region" description="Helical" evidence="2">
    <location>
        <begin position="227"/>
        <end position="253"/>
    </location>
</feature>
<keyword evidence="2" id="KW-0472">Membrane</keyword>
<dbReference type="OrthoDB" id="9811998at2"/>
<dbReference type="EMBL" id="SAXA01000021">
    <property type="protein sequence ID" value="RXQ87859.1"/>
    <property type="molecule type" value="Genomic_DNA"/>
</dbReference>
<keyword evidence="4" id="KW-1185">Reference proteome</keyword>
<keyword evidence="2" id="KW-0812">Transmembrane</keyword>
<dbReference type="CDD" id="cd02968">
    <property type="entry name" value="SCO"/>
    <property type="match status" value="1"/>
</dbReference>
<evidence type="ECO:0000313" key="4">
    <source>
        <dbReference type="Proteomes" id="UP000289703"/>
    </source>
</evidence>
<dbReference type="Gene3D" id="3.40.30.10">
    <property type="entry name" value="Glutaredoxin"/>
    <property type="match status" value="1"/>
</dbReference>
<evidence type="ECO:0000256" key="2">
    <source>
        <dbReference type="SAM" id="Phobius"/>
    </source>
</evidence>
<keyword evidence="2" id="KW-1133">Transmembrane helix</keyword>
<comment type="similarity">
    <text evidence="1">Belongs to the SCO1/2 family.</text>
</comment>
<dbReference type="PANTHER" id="PTHR12151">
    <property type="entry name" value="ELECTRON TRANSPORT PROTIN SCO1/SENC FAMILY MEMBER"/>
    <property type="match status" value="1"/>
</dbReference>
<evidence type="ECO:0000313" key="3">
    <source>
        <dbReference type="EMBL" id="RXQ87859.1"/>
    </source>
</evidence>
<dbReference type="SUPFAM" id="SSF52833">
    <property type="entry name" value="Thioredoxin-like"/>
    <property type="match status" value="1"/>
</dbReference>
<gene>
    <name evidence="3" type="ORF">EO244_15990</name>
</gene>
<dbReference type="InterPro" id="IPR003782">
    <property type="entry name" value="SCO1/SenC"/>
</dbReference>
<protein>
    <submittedName>
        <fullName evidence="3">SCO family protein</fullName>
    </submittedName>
</protein>
<evidence type="ECO:0000256" key="1">
    <source>
        <dbReference type="ARBA" id="ARBA00010996"/>
    </source>
</evidence>
<name>A0A4Q1JIZ9_9BACT</name>
<comment type="caution">
    <text evidence="3">The sequence shown here is derived from an EMBL/GenBank/DDBJ whole genome shotgun (WGS) entry which is preliminary data.</text>
</comment>
<proteinExistence type="inferred from homology"/>
<dbReference type="RefSeq" id="WP_129255691.1">
    <property type="nucleotide sequence ID" value="NZ_SAXA01000021.1"/>
</dbReference>
<dbReference type="InterPro" id="IPR036249">
    <property type="entry name" value="Thioredoxin-like_sf"/>
</dbReference>
<reference evidence="3 4" key="1">
    <citation type="submission" date="2019-01" db="EMBL/GenBank/DDBJ databases">
        <title>Ancylomarina salipaludis sp. nov., isolated from a salt marsh.</title>
        <authorList>
            <person name="Yoon J.-H."/>
        </authorList>
    </citation>
    <scope>NUCLEOTIDE SEQUENCE [LARGE SCALE GENOMIC DNA]</scope>
    <source>
        <strain evidence="3 4">SHSM-M15</strain>
    </source>
</reference>
<dbReference type="PANTHER" id="PTHR12151:SF8">
    <property type="entry name" value="THIOREDOXIN DOMAIN-CONTAINING PROTEIN"/>
    <property type="match status" value="1"/>
</dbReference>
<sequence length="260" mass="29666">MKLKSVLYFLLSLTILPVYSRDSRKINTDFKVGVIEQLGKQIPDDIYLTDRNGDWLSLTSQIDKPTAIVLVYFKCPGICSPLLNGLAGLIESSDLELSKDYQVLTIGFDPRETRELAQNKKVNYQKLIHNKNTEEGWRFYTSDSLNIDKLTQALGFLYRKTGKEFTHAATVIIVSPEAKITRYLNGTYFLPYEFELAIKESSNGQTGPTIKKVLDYCYSYDPIGRTYVFNITVVTASVTLFMALLIFLLLVFYKPTKKFL</sequence>
<accession>A0A4Q1JIZ9</accession>
<dbReference type="Proteomes" id="UP000289703">
    <property type="component" value="Unassembled WGS sequence"/>
</dbReference>
<organism evidence="3 4">
    <name type="scientific">Ancylomarina salipaludis</name>
    <dbReference type="NCBI Taxonomy" id="2501299"/>
    <lineage>
        <taxon>Bacteria</taxon>
        <taxon>Pseudomonadati</taxon>
        <taxon>Bacteroidota</taxon>
        <taxon>Bacteroidia</taxon>
        <taxon>Marinilabiliales</taxon>
        <taxon>Marinifilaceae</taxon>
        <taxon>Ancylomarina</taxon>
    </lineage>
</organism>
<dbReference type="AlphaFoldDB" id="A0A4Q1JIZ9"/>